<evidence type="ECO:0000259" key="12">
    <source>
        <dbReference type="Pfam" id="PF00662"/>
    </source>
</evidence>
<evidence type="ECO:0000256" key="10">
    <source>
        <dbReference type="SAM" id="Phobius"/>
    </source>
</evidence>
<dbReference type="eggNOG" id="COG2111">
    <property type="taxonomic scope" value="Bacteria"/>
</dbReference>
<dbReference type="EMBL" id="FONA01000014">
    <property type="protein sequence ID" value="SFE58315.1"/>
    <property type="molecule type" value="Genomic_DNA"/>
</dbReference>
<dbReference type="STRING" id="385682.SAMN05444380_1147"/>
<feature type="transmembrane region" description="Helical" evidence="10">
    <location>
        <begin position="256"/>
        <end position="279"/>
    </location>
</feature>
<evidence type="ECO:0000256" key="8">
    <source>
        <dbReference type="ARBA" id="ARBA00023136"/>
    </source>
</evidence>
<feature type="domain" description="NADH:quinone oxidoreductase/Mrp antiporter transmembrane" evidence="11">
    <location>
        <begin position="114"/>
        <end position="396"/>
    </location>
</feature>
<keyword evidence="16" id="KW-1185">Reference proteome</keyword>
<dbReference type="Proteomes" id="UP000181976">
    <property type="component" value="Unassembled WGS sequence"/>
</dbReference>
<feature type="transmembrane region" description="Helical" evidence="10">
    <location>
        <begin position="355"/>
        <end position="374"/>
    </location>
</feature>
<feature type="domain" description="MrpA C-terminal/MbhD" evidence="13">
    <location>
        <begin position="600"/>
        <end position="663"/>
    </location>
</feature>
<comment type="subcellular location">
    <subcellularLocation>
        <location evidence="1">Cell membrane</location>
        <topology evidence="1">Multi-pass membrane protein</topology>
    </subcellularLocation>
    <subcellularLocation>
        <location evidence="9">Membrane</location>
        <topology evidence="9">Multi-pass membrane protein</topology>
    </subcellularLocation>
</comment>
<dbReference type="PRINTS" id="PR01434">
    <property type="entry name" value="NADHDHGNASE5"/>
</dbReference>
<feature type="transmembrane region" description="Helical" evidence="10">
    <location>
        <begin position="441"/>
        <end position="462"/>
    </location>
</feature>
<dbReference type="Pfam" id="PF20501">
    <property type="entry name" value="MbhE"/>
    <property type="match status" value="1"/>
</dbReference>
<evidence type="ECO:0000256" key="7">
    <source>
        <dbReference type="ARBA" id="ARBA00023065"/>
    </source>
</evidence>
<evidence type="ECO:0000259" key="11">
    <source>
        <dbReference type="Pfam" id="PF00361"/>
    </source>
</evidence>
<keyword evidence="7" id="KW-0406">Ion transport</keyword>
<keyword evidence="6 10" id="KW-1133">Transmembrane helix</keyword>
<feature type="domain" description="NADH-Ubiquinone oxidoreductase (complex I) chain 5 N-terminal" evidence="12">
    <location>
        <begin position="56"/>
        <end position="98"/>
    </location>
</feature>
<feature type="transmembrane region" description="Helical" evidence="10">
    <location>
        <begin position="95"/>
        <end position="112"/>
    </location>
</feature>
<dbReference type="AlphaFoldDB" id="A0A1I2BQD7"/>
<evidence type="ECO:0000256" key="9">
    <source>
        <dbReference type="RuleBase" id="RU000320"/>
    </source>
</evidence>
<dbReference type="GO" id="GO:0015297">
    <property type="term" value="F:antiporter activity"/>
    <property type="evidence" value="ECO:0007669"/>
    <property type="project" value="UniProtKB-KW"/>
</dbReference>
<dbReference type="GO" id="GO:0006811">
    <property type="term" value="P:monoatomic ion transport"/>
    <property type="evidence" value="ECO:0007669"/>
    <property type="project" value="UniProtKB-KW"/>
</dbReference>
<evidence type="ECO:0000256" key="1">
    <source>
        <dbReference type="ARBA" id="ARBA00004651"/>
    </source>
</evidence>
<gene>
    <name evidence="15" type="ORF">SAMN05444380_1147</name>
</gene>
<evidence type="ECO:0000256" key="6">
    <source>
        <dbReference type="ARBA" id="ARBA00022989"/>
    </source>
</evidence>
<evidence type="ECO:0000313" key="16">
    <source>
        <dbReference type="Proteomes" id="UP000181976"/>
    </source>
</evidence>
<feature type="transmembrane region" description="Helical" evidence="10">
    <location>
        <begin position="617"/>
        <end position="635"/>
    </location>
</feature>
<feature type="transmembrane region" description="Helical" evidence="10">
    <location>
        <begin position="394"/>
        <end position="420"/>
    </location>
</feature>
<dbReference type="InterPro" id="IPR046806">
    <property type="entry name" value="MrpA_C/MbhE"/>
</dbReference>
<dbReference type="InterPro" id="IPR001516">
    <property type="entry name" value="Proton_antipo_N"/>
</dbReference>
<proteinExistence type="predicted"/>
<keyword evidence="3" id="KW-0050">Antiport</keyword>
<feature type="transmembrane region" description="Helical" evidence="10">
    <location>
        <begin position="58"/>
        <end position="83"/>
    </location>
</feature>
<evidence type="ECO:0000259" key="14">
    <source>
        <dbReference type="Pfam" id="PF20501"/>
    </source>
</evidence>
<reference evidence="15 16" key="1">
    <citation type="submission" date="2016-10" db="EMBL/GenBank/DDBJ databases">
        <authorList>
            <person name="de Groot N.N."/>
        </authorList>
    </citation>
    <scope>NUCLEOTIDE SEQUENCE [LARGE SCALE GENOMIC DNA]</scope>
    <source>
        <strain evidence="15 16">DSM 19012</strain>
    </source>
</reference>
<protein>
    <submittedName>
        <fullName evidence="15">Multisubunit sodium/proton antiporter, MrpA subunit</fullName>
    </submittedName>
</protein>
<evidence type="ECO:0000259" key="13">
    <source>
        <dbReference type="Pfam" id="PF13244"/>
    </source>
</evidence>
<dbReference type="InterPro" id="IPR001750">
    <property type="entry name" value="ND/Mrp_TM"/>
</dbReference>
<feature type="transmembrane region" description="Helical" evidence="10">
    <location>
        <begin position="557"/>
        <end position="575"/>
    </location>
</feature>
<dbReference type="InterPro" id="IPR050616">
    <property type="entry name" value="CPA3_Na-H_Antiporter_A"/>
</dbReference>
<evidence type="ECO:0000256" key="2">
    <source>
        <dbReference type="ARBA" id="ARBA00022448"/>
    </source>
</evidence>
<sequence>MGFLAPFLRKLLKSYTGRIMALFPFGLFAVLSYLFFLLPDETAHLVDTGLKLLPEISLSFRFDGLSLIFGLMVSGIGGLVLGYSSFYMAHYSGRSKFYFFLVLFMGSMLGLVFADNLIAFFIFWELTSITSFFLIGFEHENEKTRQAALQALLLTAFGGLCLLFAVIMIGNMAGTYSLTNIYQQGFRFGAHSNYYLVFVLIFVAVATKSAQFPFHFWLPGAMHAPTPVSAYLHSATMVNAGIFLLLRLNPIMGGTIIWKTIFVITGGITMFIGAFYSMGQKDLKRILAFTTISALGTMVLLIGMNSTASIQAALIFFIVHGLYKGGLFMMTGIIDKNTGTRDIARLAGLLKKMPVTSIAAILSLLSMSGIPPMLGFIGKELIYDAKIQMPELSWLVIPLGVASNMIMVAISLLIFYEIFLQPKGKQTVALKQPEKTLPGNFLAGPVTLALVGLTLGLFPGWLENIMSNALYFIQGEIVDVHLSLWHGFNKVLILSIFTVAMGIVIFLFRKPIGSLVQVIIRWTDQYYLPERFNQLIKNYLHLAGRQTNRIQHGYHRYYLITFFTITFALVMYQLATLKGDWIPIYETSPIKWHVVMVLTFSMLAVLFAVFTRSRISAIIALGVLGYGISILYMFYGAVDLAITQFLVETVIMVIFVMVIYHLPLFATLSSTKTRIRDGLIAIGVGVMVAFLLLKARFINLEPPISDYFAQNSLLKGHGRNIVNVILVDFRALDTLGEITVLALAAAGVFTLLRLDINRKDKH</sequence>
<feature type="transmembrane region" description="Helical" evidence="10">
    <location>
        <begin position="738"/>
        <end position="756"/>
    </location>
</feature>
<evidence type="ECO:0000256" key="4">
    <source>
        <dbReference type="ARBA" id="ARBA00022475"/>
    </source>
</evidence>
<feature type="transmembrane region" description="Helical" evidence="10">
    <location>
        <begin position="678"/>
        <end position="698"/>
    </location>
</feature>
<evidence type="ECO:0000256" key="3">
    <source>
        <dbReference type="ARBA" id="ARBA00022449"/>
    </source>
</evidence>
<dbReference type="FunCoup" id="A0A1I2BQD7">
    <property type="interactions" value="21"/>
</dbReference>
<keyword evidence="2" id="KW-0813">Transport</keyword>
<feature type="transmembrane region" description="Helical" evidence="10">
    <location>
        <begin position="21"/>
        <end position="38"/>
    </location>
</feature>
<evidence type="ECO:0000256" key="5">
    <source>
        <dbReference type="ARBA" id="ARBA00022692"/>
    </source>
</evidence>
<keyword evidence="5 9" id="KW-0812">Transmembrane</keyword>
<keyword evidence="8 10" id="KW-0472">Membrane</keyword>
<dbReference type="PANTHER" id="PTHR43373:SF1">
    <property type="entry name" value="NA(+)_H(+) ANTIPORTER SUBUNIT A"/>
    <property type="match status" value="1"/>
</dbReference>
<dbReference type="Pfam" id="PF13244">
    <property type="entry name" value="MbhD"/>
    <property type="match status" value="1"/>
</dbReference>
<feature type="transmembrane region" description="Helical" evidence="10">
    <location>
        <begin position="590"/>
        <end position="610"/>
    </location>
</feature>
<dbReference type="PANTHER" id="PTHR43373">
    <property type="entry name" value="NA(+)/H(+) ANTIPORTER SUBUNIT"/>
    <property type="match status" value="1"/>
</dbReference>
<dbReference type="Pfam" id="PF00662">
    <property type="entry name" value="Proton_antipo_N"/>
    <property type="match status" value="1"/>
</dbReference>
<name>A0A1I2BQD7_9BACT</name>
<dbReference type="Pfam" id="PF00361">
    <property type="entry name" value="Proton_antipo_M"/>
    <property type="match status" value="1"/>
</dbReference>
<feature type="transmembrane region" description="Helical" evidence="10">
    <location>
        <begin position="286"/>
        <end position="304"/>
    </location>
</feature>
<feature type="transmembrane region" description="Helical" evidence="10">
    <location>
        <begin position="149"/>
        <end position="174"/>
    </location>
</feature>
<accession>A0A1I2BQD7</accession>
<dbReference type="InParanoid" id="A0A1I2BQD7"/>
<feature type="transmembrane region" description="Helical" evidence="10">
    <location>
        <begin position="491"/>
        <end position="508"/>
    </location>
</feature>
<feature type="domain" description="MrpA C-terminal/MbhE" evidence="14">
    <location>
        <begin position="674"/>
        <end position="753"/>
    </location>
</feature>
<keyword evidence="4" id="KW-1003">Cell membrane</keyword>
<feature type="transmembrane region" description="Helical" evidence="10">
    <location>
        <begin position="310"/>
        <end position="334"/>
    </location>
</feature>
<evidence type="ECO:0000313" key="15">
    <source>
        <dbReference type="EMBL" id="SFE58315.1"/>
    </source>
</evidence>
<dbReference type="eggNOG" id="COG1009">
    <property type="taxonomic scope" value="Bacteria"/>
</dbReference>
<organism evidence="15 16">
    <name type="scientific">Thermophagus xiamenensis</name>
    <dbReference type="NCBI Taxonomy" id="385682"/>
    <lineage>
        <taxon>Bacteria</taxon>
        <taxon>Pseudomonadati</taxon>
        <taxon>Bacteroidota</taxon>
        <taxon>Bacteroidia</taxon>
        <taxon>Marinilabiliales</taxon>
        <taxon>Marinilabiliaceae</taxon>
        <taxon>Thermophagus</taxon>
    </lineage>
</organism>
<feature type="transmembrane region" description="Helical" evidence="10">
    <location>
        <begin position="641"/>
        <end position="666"/>
    </location>
</feature>
<dbReference type="InterPro" id="IPR025383">
    <property type="entry name" value="MrpA_C/MbhD"/>
</dbReference>
<feature type="transmembrane region" description="Helical" evidence="10">
    <location>
        <begin position="194"/>
        <end position="218"/>
    </location>
</feature>
<dbReference type="GO" id="GO:0005886">
    <property type="term" value="C:plasma membrane"/>
    <property type="evidence" value="ECO:0007669"/>
    <property type="project" value="UniProtKB-SubCell"/>
</dbReference>